<keyword evidence="1" id="KW-0472">Membrane</keyword>
<dbReference type="Proteomes" id="UP000664795">
    <property type="component" value="Unassembled WGS sequence"/>
</dbReference>
<keyword evidence="3" id="KW-1185">Reference proteome</keyword>
<comment type="caution">
    <text evidence="2">The sequence shown here is derived from an EMBL/GenBank/DDBJ whole genome shotgun (WGS) entry which is preliminary data.</text>
</comment>
<reference evidence="2 3" key="1">
    <citation type="submission" date="2021-03" db="EMBL/GenBank/DDBJ databases">
        <title>Fibrella sp. HMF5036 genome sequencing and assembly.</title>
        <authorList>
            <person name="Kang H."/>
            <person name="Kim H."/>
            <person name="Bae S."/>
            <person name="Joh K."/>
        </authorList>
    </citation>
    <scope>NUCLEOTIDE SEQUENCE [LARGE SCALE GENOMIC DNA]</scope>
    <source>
        <strain evidence="2 3">HMF5036</strain>
    </source>
</reference>
<sequence>MMTTTQYEIDKATTCSNCGTDVTAHFCGHCGKSAKLERIDKHYISHEISHLFHFEKGLFYTVKELFTRPGDSIKEFIAENRSKHMKPVAFLILTSLLYTVVAHYSHAEEFNNSSVKLDFGKSAVGSLLHWMQTHYGYANIMMVVFTACCVKLLFRKYSYNLFEIMVLLCFVMGQGMLLATLVSCFYKLVSPGVYMNLFLASGFIYPAWAVGQFFDKTKITNYLKAFAAYVLGSVLFYTALIFVGLATDLLIKAH</sequence>
<keyword evidence="1" id="KW-0812">Transmembrane</keyword>
<protein>
    <submittedName>
        <fullName evidence="2">DUF3667 domain-containing protein</fullName>
    </submittedName>
</protein>
<evidence type="ECO:0000313" key="3">
    <source>
        <dbReference type="Proteomes" id="UP000664795"/>
    </source>
</evidence>
<dbReference type="AlphaFoldDB" id="A0A939JYJ7"/>
<dbReference type="InterPro" id="IPR022134">
    <property type="entry name" value="DUF3667"/>
</dbReference>
<dbReference type="EMBL" id="JAFMYU010000002">
    <property type="protein sequence ID" value="MBO0929936.1"/>
    <property type="molecule type" value="Genomic_DNA"/>
</dbReference>
<organism evidence="2 3">
    <name type="scientific">Fibrella aquatilis</name>
    <dbReference type="NCBI Taxonomy" id="2817059"/>
    <lineage>
        <taxon>Bacteria</taxon>
        <taxon>Pseudomonadati</taxon>
        <taxon>Bacteroidota</taxon>
        <taxon>Cytophagia</taxon>
        <taxon>Cytophagales</taxon>
        <taxon>Spirosomataceae</taxon>
        <taxon>Fibrella</taxon>
    </lineage>
</organism>
<feature type="transmembrane region" description="Helical" evidence="1">
    <location>
        <begin position="88"/>
        <end position="107"/>
    </location>
</feature>
<dbReference type="RefSeq" id="WP_207333906.1">
    <property type="nucleotide sequence ID" value="NZ_JAFMYU010000002.1"/>
</dbReference>
<dbReference type="Pfam" id="PF12412">
    <property type="entry name" value="DUF3667"/>
    <property type="match status" value="1"/>
</dbReference>
<feature type="transmembrane region" description="Helical" evidence="1">
    <location>
        <begin position="194"/>
        <end position="214"/>
    </location>
</feature>
<keyword evidence="1" id="KW-1133">Transmembrane helix</keyword>
<feature type="transmembrane region" description="Helical" evidence="1">
    <location>
        <begin position="166"/>
        <end position="188"/>
    </location>
</feature>
<feature type="transmembrane region" description="Helical" evidence="1">
    <location>
        <begin position="226"/>
        <end position="251"/>
    </location>
</feature>
<name>A0A939JYJ7_9BACT</name>
<evidence type="ECO:0000256" key="1">
    <source>
        <dbReference type="SAM" id="Phobius"/>
    </source>
</evidence>
<feature type="transmembrane region" description="Helical" evidence="1">
    <location>
        <begin position="135"/>
        <end position="154"/>
    </location>
</feature>
<proteinExistence type="predicted"/>
<accession>A0A939JYJ7</accession>
<evidence type="ECO:0000313" key="2">
    <source>
        <dbReference type="EMBL" id="MBO0929936.1"/>
    </source>
</evidence>
<gene>
    <name evidence="2" type="ORF">J2I48_02975</name>
</gene>